<evidence type="ECO:0000313" key="8">
    <source>
        <dbReference type="EMBL" id="RJP24902.1"/>
    </source>
</evidence>
<reference evidence="8 9" key="1">
    <citation type="journal article" date="2017" name="ISME J.">
        <title>Energy and carbon metabolisms in a deep terrestrial subsurface fluid microbial community.</title>
        <authorList>
            <person name="Momper L."/>
            <person name="Jungbluth S.P."/>
            <person name="Lee M.D."/>
            <person name="Amend J.P."/>
        </authorList>
    </citation>
    <scope>NUCLEOTIDE SEQUENCE [LARGE SCALE GENOMIC DNA]</scope>
    <source>
        <strain evidence="8">SURF_5</strain>
    </source>
</reference>
<dbReference type="PANTHER" id="PTHR43673:SF2">
    <property type="entry name" value="NITROREDUCTASE"/>
    <property type="match status" value="1"/>
</dbReference>
<keyword evidence="3" id="KW-0285">Flavoprotein</keyword>
<evidence type="ECO:0000256" key="5">
    <source>
        <dbReference type="ARBA" id="ARBA00023002"/>
    </source>
</evidence>
<dbReference type="InterPro" id="IPR029479">
    <property type="entry name" value="Nitroreductase"/>
</dbReference>
<evidence type="ECO:0000256" key="4">
    <source>
        <dbReference type="ARBA" id="ARBA00022643"/>
    </source>
</evidence>
<feature type="region of interest" description="Disordered" evidence="6">
    <location>
        <begin position="169"/>
        <end position="188"/>
    </location>
</feature>
<comment type="cofactor">
    <cofactor evidence="1">
        <name>FMN</name>
        <dbReference type="ChEBI" id="CHEBI:58210"/>
    </cofactor>
</comment>
<evidence type="ECO:0000256" key="3">
    <source>
        <dbReference type="ARBA" id="ARBA00022630"/>
    </source>
</evidence>
<dbReference type="GO" id="GO:0016491">
    <property type="term" value="F:oxidoreductase activity"/>
    <property type="evidence" value="ECO:0007669"/>
    <property type="project" value="UniProtKB-KW"/>
</dbReference>
<protein>
    <submittedName>
        <fullName evidence="8">Nitroreductase family protein</fullName>
    </submittedName>
</protein>
<dbReference type="AlphaFoldDB" id="A0A3A4P115"/>
<evidence type="ECO:0000256" key="6">
    <source>
        <dbReference type="SAM" id="MobiDB-lite"/>
    </source>
</evidence>
<evidence type="ECO:0000256" key="2">
    <source>
        <dbReference type="ARBA" id="ARBA00007118"/>
    </source>
</evidence>
<evidence type="ECO:0000259" key="7">
    <source>
        <dbReference type="Pfam" id="PF00881"/>
    </source>
</evidence>
<comment type="similarity">
    <text evidence="2">Belongs to the nitroreductase family.</text>
</comment>
<dbReference type="SUPFAM" id="SSF55469">
    <property type="entry name" value="FMN-dependent nitroreductase-like"/>
    <property type="match status" value="1"/>
</dbReference>
<organism evidence="8 9">
    <name type="scientific">Abyssobacteria bacterium (strain SURF_5)</name>
    <dbReference type="NCBI Taxonomy" id="2093360"/>
    <lineage>
        <taxon>Bacteria</taxon>
        <taxon>Pseudomonadati</taxon>
        <taxon>Candidatus Hydrogenedentota</taxon>
        <taxon>Candidatus Abyssobacteria</taxon>
    </lineage>
</organism>
<accession>A0A3A4P115</accession>
<evidence type="ECO:0000313" key="9">
    <source>
        <dbReference type="Proteomes" id="UP000265882"/>
    </source>
</evidence>
<dbReference type="EMBL" id="QZKU01000028">
    <property type="protein sequence ID" value="RJP24902.1"/>
    <property type="molecule type" value="Genomic_DNA"/>
</dbReference>
<dbReference type="Pfam" id="PF00881">
    <property type="entry name" value="Nitroreductase"/>
    <property type="match status" value="1"/>
</dbReference>
<comment type="caution">
    <text evidence="8">The sequence shown here is derived from an EMBL/GenBank/DDBJ whole genome shotgun (WGS) entry which is preliminary data.</text>
</comment>
<gene>
    <name evidence="8" type="ORF">C4520_03140</name>
</gene>
<keyword evidence="4" id="KW-0288">FMN</keyword>
<keyword evidence="5" id="KW-0560">Oxidoreductase</keyword>
<sequence>MPEFFDVLYGRRSIRLYKDEPLSRETIEALLIDATQAATASNLQPWEFVIVTDKAFMKKISDSCKRKMLRILEADPDNYLKRYEASLRNLDLNIFYNAPCVIYIVAPRSAPLATFDCSMAAGNLMLSARARGFGSCWIGLGADPDDDVREQLDIPKDYRIVAPIVVGTPDHEPQAPPRKAPAIRKVID</sequence>
<dbReference type="Gene3D" id="3.40.109.10">
    <property type="entry name" value="NADH Oxidase"/>
    <property type="match status" value="1"/>
</dbReference>
<evidence type="ECO:0000256" key="1">
    <source>
        <dbReference type="ARBA" id="ARBA00001917"/>
    </source>
</evidence>
<dbReference type="Proteomes" id="UP000265882">
    <property type="component" value="Unassembled WGS sequence"/>
</dbReference>
<dbReference type="PANTHER" id="PTHR43673">
    <property type="entry name" value="NAD(P)H NITROREDUCTASE YDGI-RELATED"/>
    <property type="match status" value="1"/>
</dbReference>
<dbReference type="InterPro" id="IPR000415">
    <property type="entry name" value="Nitroreductase-like"/>
</dbReference>
<name>A0A3A4P115_ABYX5</name>
<dbReference type="CDD" id="cd02136">
    <property type="entry name" value="PnbA_NfnB-like"/>
    <property type="match status" value="1"/>
</dbReference>
<proteinExistence type="inferred from homology"/>
<feature type="domain" description="Nitroreductase" evidence="7">
    <location>
        <begin position="10"/>
        <end position="167"/>
    </location>
</feature>